<evidence type="ECO:0000313" key="2">
    <source>
        <dbReference type="EMBL" id="CRK11421.1"/>
    </source>
</evidence>
<dbReference type="EMBL" id="CVQH01002891">
    <property type="protein sequence ID" value="CRK11421.1"/>
    <property type="molecule type" value="Genomic_DNA"/>
</dbReference>
<feature type="region of interest" description="Disordered" evidence="1">
    <location>
        <begin position="312"/>
        <end position="332"/>
    </location>
</feature>
<feature type="compositionally biased region" description="Basic and acidic residues" evidence="1">
    <location>
        <begin position="281"/>
        <end position="295"/>
    </location>
</feature>
<organism evidence="2 3">
    <name type="scientific">Verticillium longisporum</name>
    <name type="common">Verticillium dahliae var. longisporum</name>
    <dbReference type="NCBI Taxonomy" id="100787"/>
    <lineage>
        <taxon>Eukaryota</taxon>
        <taxon>Fungi</taxon>
        <taxon>Dikarya</taxon>
        <taxon>Ascomycota</taxon>
        <taxon>Pezizomycotina</taxon>
        <taxon>Sordariomycetes</taxon>
        <taxon>Hypocreomycetidae</taxon>
        <taxon>Glomerellales</taxon>
        <taxon>Plectosphaerellaceae</taxon>
        <taxon>Verticillium</taxon>
    </lineage>
</organism>
<feature type="compositionally biased region" description="Acidic residues" evidence="1">
    <location>
        <begin position="189"/>
        <end position="201"/>
    </location>
</feature>
<proteinExistence type="predicted"/>
<feature type="compositionally biased region" description="Basic and acidic residues" evidence="1">
    <location>
        <begin position="251"/>
        <end position="273"/>
    </location>
</feature>
<gene>
    <name evidence="2" type="ORF">BN1708_010152</name>
</gene>
<feature type="compositionally biased region" description="Acidic residues" evidence="1">
    <location>
        <begin position="446"/>
        <end position="465"/>
    </location>
</feature>
<evidence type="ECO:0000313" key="3">
    <source>
        <dbReference type="Proteomes" id="UP000044602"/>
    </source>
</evidence>
<accession>A0A0G4KP20</accession>
<feature type="region of interest" description="Disordered" evidence="1">
    <location>
        <begin position="95"/>
        <end position="123"/>
    </location>
</feature>
<feature type="compositionally biased region" description="Basic and acidic residues" evidence="1">
    <location>
        <begin position="96"/>
        <end position="119"/>
    </location>
</feature>
<reference evidence="2 3" key="1">
    <citation type="submission" date="2015-05" db="EMBL/GenBank/DDBJ databases">
        <authorList>
            <person name="Wang D.B."/>
            <person name="Wang M."/>
        </authorList>
    </citation>
    <scope>NUCLEOTIDE SEQUENCE [LARGE SCALE GENOMIC DNA]</scope>
    <source>
        <strain evidence="2">VL1</strain>
    </source>
</reference>
<dbReference type="AlphaFoldDB" id="A0A0G4KP20"/>
<feature type="region of interest" description="Disordered" evidence="1">
    <location>
        <begin position="426"/>
        <end position="589"/>
    </location>
</feature>
<feature type="compositionally biased region" description="Basic and acidic residues" evidence="1">
    <location>
        <begin position="216"/>
        <end position="229"/>
    </location>
</feature>
<keyword evidence="3" id="KW-1185">Reference proteome</keyword>
<feature type="compositionally biased region" description="Basic and acidic residues" evidence="1">
    <location>
        <begin position="468"/>
        <end position="477"/>
    </location>
</feature>
<feature type="compositionally biased region" description="Basic and acidic residues" evidence="1">
    <location>
        <begin position="577"/>
        <end position="589"/>
    </location>
</feature>
<protein>
    <submittedName>
        <fullName evidence="2">Uncharacterized protein</fullName>
    </submittedName>
</protein>
<evidence type="ECO:0000256" key="1">
    <source>
        <dbReference type="SAM" id="MobiDB-lite"/>
    </source>
</evidence>
<name>A0A0G4KP20_VERLO</name>
<sequence>MVKRSEAPIQYCLPTSAEKRCPVHGLAYCFPSAFSVISPSLTGGVTSPAMCLPCTTTSAPPLPRRPRPMRSRNMDLDVRAMDADDDPAGEELAAEDVGRAEEGHRPEHEERERQSDAEPARNLGRLVELGPLLGGGGRGGSRVLDGVLVGRRLGVERLVLLVAALANVEHRLPVVVLGLKGRHVGQQRDEDEGREEGDDVADEHGRVGARRRHRDLARGDLRRDEPADERADEAEDWRKRGGRPRLAVPEESERGGDDGRRDDDAHEDVEVAHGDANVVEGRGEGAHEEGKDGHADVVHAHDLLASSRGVDECGDGTALSEQSNGGVGKDEAGGDLGVGEAVGIVSKAMLTIELTSGDLPHNVTGKGINRRSRDGLVVVTVVKEDSAKVADNVDDEELSAALRAHGQVAAAGVAADGSLLGDLLQNVPHGTGRTQDAVGRVHDKGEDEDDDQDDERVDVVGDEGGLDTAEKRVHNDAEGEDEDGGSSRGPRQVLNDGSTARQQHGRDENVGEATEDDEDKVGNRSIAGSDDFEKGVCVGRLALEFDGESRKQDDLDGGTGGVPKGTGDTTDSMSALDKAHNEYRKTHYR</sequence>
<dbReference type="Proteomes" id="UP000044602">
    <property type="component" value="Unassembled WGS sequence"/>
</dbReference>
<feature type="region of interest" description="Disordered" evidence="1">
    <location>
        <begin position="183"/>
        <end position="295"/>
    </location>
</feature>